<evidence type="ECO:0000256" key="1">
    <source>
        <dbReference type="SAM" id="Phobius"/>
    </source>
</evidence>
<name>A0ABS3LTE3_9PROT</name>
<keyword evidence="1" id="KW-0472">Membrane</keyword>
<keyword evidence="1" id="KW-1133">Transmembrane helix</keyword>
<feature type="transmembrane region" description="Helical" evidence="1">
    <location>
        <begin position="6"/>
        <end position="35"/>
    </location>
</feature>
<keyword evidence="3" id="KW-1185">Reference proteome</keyword>
<feature type="transmembrane region" description="Helical" evidence="1">
    <location>
        <begin position="78"/>
        <end position="98"/>
    </location>
</feature>
<evidence type="ECO:0000313" key="3">
    <source>
        <dbReference type="Proteomes" id="UP000664771"/>
    </source>
</evidence>
<comment type="caution">
    <text evidence="2">The sequence shown here is derived from an EMBL/GenBank/DDBJ whole genome shotgun (WGS) entry which is preliminary data.</text>
</comment>
<organism evidence="2 3">
    <name type="scientific">Acetobacter sacchari</name>
    <dbReference type="NCBI Taxonomy" id="2661687"/>
    <lineage>
        <taxon>Bacteria</taxon>
        <taxon>Pseudomonadati</taxon>
        <taxon>Pseudomonadota</taxon>
        <taxon>Alphaproteobacteria</taxon>
        <taxon>Acetobacterales</taxon>
        <taxon>Acetobacteraceae</taxon>
        <taxon>Acetobacter</taxon>
    </lineage>
</organism>
<dbReference type="EMBL" id="JAFVMF010000004">
    <property type="protein sequence ID" value="MBO1359180.1"/>
    <property type="molecule type" value="Genomic_DNA"/>
</dbReference>
<dbReference type="RefSeq" id="WP_207879991.1">
    <property type="nucleotide sequence ID" value="NZ_JAFVMF010000004.1"/>
</dbReference>
<dbReference type="Proteomes" id="UP000664771">
    <property type="component" value="Unassembled WGS sequence"/>
</dbReference>
<reference evidence="2 3" key="1">
    <citation type="submission" date="2021-03" db="EMBL/GenBank/DDBJ databases">
        <title>The complete genome sequence of Acetobacter sacchari TBRC 11175.</title>
        <authorList>
            <person name="Charoenyingcharoen P."/>
            <person name="Yukphan P."/>
        </authorList>
    </citation>
    <scope>NUCLEOTIDE SEQUENCE [LARGE SCALE GENOMIC DNA]</scope>
    <source>
        <strain evidence="2 3">TBRC 11175</strain>
    </source>
</reference>
<gene>
    <name evidence="2" type="ORF">J2D73_05135</name>
</gene>
<proteinExistence type="predicted"/>
<keyword evidence="1" id="KW-0812">Transmembrane</keyword>
<feature type="transmembrane region" description="Helical" evidence="1">
    <location>
        <begin position="47"/>
        <end position="66"/>
    </location>
</feature>
<evidence type="ECO:0000313" key="2">
    <source>
        <dbReference type="EMBL" id="MBO1359180.1"/>
    </source>
</evidence>
<sequence>MSWNIIYISMLVADFLVYHVSIIVCAVAAIHLCDFGGAGPTREKRNLIRIVCTLPIFVVGNAILSANSLWNASQPTTVLWISAIPTPILLGIKFRFFYFERCKSVLRKWRKA</sequence>
<protein>
    <submittedName>
        <fullName evidence="2">Uncharacterized protein</fullName>
    </submittedName>
</protein>
<accession>A0ABS3LTE3</accession>